<dbReference type="PROSITE" id="PS51257">
    <property type="entry name" value="PROKAR_LIPOPROTEIN"/>
    <property type="match status" value="1"/>
</dbReference>
<dbReference type="EMBL" id="CP009928">
    <property type="protein sequence ID" value="AKK73873.1"/>
    <property type="molecule type" value="Genomic_DNA"/>
</dbReference>
<proteinExistence type="predicted"/>
<dbReference type="OrthoDB" id="7069376at2"/>
<reference evidence="1 2" key="1">
    <citation type="submission" date="2014-11" db="EMBL/GenBank/DDBJ databases">
        <authorList>
            <person name="Park G.-S."/>
            <person name="Hong S.-J."/>
            <person name="Jung B.K."/>
            <person name="Khan A.R."/>
            <person name="Kwak Y."/>
            <person name="Shin J.-H."/>
        </authorList>
    </citation>
    <scope>NUCLEOTIDE SEQUENCE [LARGE SCALE GENOMIC DNA]</scope>
    <source>
        <strain evidence="1 2">DSM 27622</strain>
    </source>
</reference>
<dbReference type="KEGG" id="cgn:OK18_15780"/>
<evidence type="ECO:0000313" key="2">
    <source>
        <dbReference type="Proteomes" id="UP000035213"/>
    </source>
</evidence>
<name>A0A0G3M795_CHRGL</name>
<organism evidence="1 2">
    <name type="scientific">Chryseobacterium gallinarum</name>
    <dbReference type="NCBI Taxonomy" id="1324352"/>
    <lineage>
        <taxon>Bacteria</taxon>
        <taxon>Pseudomonadati</taxon>
        <taxon>Bacteroidota</taxon>
        <taxon>Flavobacteriia</taxon>
        <taxon>Flavobacteriales</taxon>
        <taxon>Weeksellaceae</taxon>
        <taxon>Chryseobacterium group</taxon>
        <taxon>Chryseobacterium</taxon>
    </lineage>
</organism>
<protein>
    <submittedName>
        <fullName evidence="1">Uncharacterized protein</fullName>
    </submittedName>
</protein>
<sequence length="346" mass="39563">MLRKHIKINTALSILLVQLTLVSCQKGNKKTAAETVKTANDSIKATPLVTQEDTMDYSNFHIYSISVMSSAEKDALADVFISVSDIYTDPHPIQEGALKKQKDIPFEQIQYLELDAQHRKKMMDALKLTENDFLYIFNYALNTLQQIPIHKLKAVAYLSPYESDGEEVDPDSYMIGFQIEHLQNNTIYDKYTNAIAYFGSKNPFIEGKMQAIAWKKAGADIGKKYFNHPKLKSGNTYQARYENLTYYLQDYLEEEMVMERKLAVFNDRNEKIFERTITPAGNDGAELSPLNGIETDESNLMQWTGYLFKGKPPVIFGFTVQSFGCPSITFLDKEEKDMVINCDNRH</sequence>
<evidence type="ECO:0000313" key="1">
    <source>
        <dbReference type="EMBL" id="AKK73873.1"/>
    </source>
</evidence>
<dbReference type="STRING" id="1324352.OK18_15780"/>
<gene>
    <name evidence="1" type="ORF">OK18_15780</name>
</gene>
<dbReference type="AlphaFoldDB" id="A0A0G3M795"/>
<dbReference type="PATRIC" id="fig|1324352.5.peg.3290"/>
<dbReference type="RefSeq" id="WP_053328615.1">
    <property type="nucleotide sequence ID" value="NZ_CP009928.1"/>
</dbReference>
<dbReference type="Proteomes" id="UP000035213">
    <property type="component" value="Chromosome"/>
</dbReference>
<accession>A0A0G3M795</accession>